<feature type="binding site" evidence="7">
    <location>
        <position position="99"/>
    </location>
    <ligand>
        <name>Zn(2+)</name>
        <dbReference type="ChEBI" id="CHEBI:29105"/>
    </ligand>
</feature>
<dbReference type="EC" id="4.2.1.1" evidence="2"/>
<sequence>MTLTETNLIKQNEQFVTEILQQDPAYFHKLVKGQSPEYFVLACSDSRVSPSVTANMPLGNMFVHRNVANQVVEGDHSFSAGLYYALKHLKVKKILIEGHTQCGGIQAACEMKQEQSNLQKDDGFHLWVSEIQQNVPSKHQCDELTSFELSKLNVLNQIENLKKHPVYIKYGSNVDIIGFVFDLSSGKLQKVT</sequence>
<dbReference type="SMART" id="SM00947">
    <property type="entry name" value="Pro_CA"/>
    <property type="match status" value="1"/>
</dbReference>
<dbReference type="InterPro" id="IPR036874">
    <property type="entry name" value="Carbonic_anhydrase_sf"/>
</dbReference>
<dbReference type="GO" id="GO:0015976">
    <property type="term" value="P:carbon utilization"/>
    <property type="evidence" value="ECO:0007669"/>
    <property type="project" value="InterPro"/>
</dbReference>
<keyword evidence="4 7" id="KW-0862">Zinc</keyword>
<dbReference type="AlphaFoldDB" id="A0A6N9Q0M1"/>
<protein>
    <recommendedName>
        <fullName evidence="2">carbonic anhydrase</fullName>
        <ecNumber evidence="2">4.2.1.1</ecNumber>
    </recommendedName>
</protein>
<comment type="catalytic activity">
    <reaction evidence="6">
        <text>hydrogencarbonate + H(+) = CO2 + H2O</text>
        <dbReference type="Rhea" id="RHEA:10748"/>
        <dbReference type="ChEBI" id="CHEBI:15377"/>
        <dbReference type="ChEBI" id="CHEBI:15378"/>
        <dbReference type="ChEBI" id="CHEBI:16526"/>
        <dbReference type="ChEBI" id="CHEBI:17544"/>
        <dbReference type="EC" id="4.2.1.1"/>
    </reaction>
</comment>
<dbReference type="InterPro" id="IPR001765">
    <property type="entry name" value="Carbonic_anhydrase"/>
</dbReference>
<evidence type="ECO:0000313" key="9">
    <source>
        <dbReference type="Proteomes" id="UP000448943"/>
    </source>
</evidence>
<keyword evidence="5" id="KW-0456">Lyase</keyword>
<proteinExistence type="inferred from homology"/>
<keyword evidence="9" id="KW-1185">Reference proteome</keyword>
<evidence type="ECO:0000256" key="7">
    <source>
        <dbReference type="PIRSR" id="PIRSR601765-1"/>
    </source>
</evidence>
<dbReference type="Proteomes" id="UP000448943">
    <property type="component" value="Unassembled WGS sequence"/>
</dbReference>
<comment type="similarity">
    <text evidence="1">Belongs to the beta-class carbonic anhydrase family.</text>
</comment>
<organism evidence="8 9">
    <name type="scientific">Chengkuizengella marina</name>
    <dbReference type="NCBI Taxonomy" id="2507566"/>
    <lineage>
        <taxon>Bacteria</taxon>
        <taxon>Bacillati</taxon>
        <taxon>Bacillota</taxon>
        <taxon>Bacilli</taxon>
        <taxon>Bacillales</taxon>
        <taxon>Paenibacillaceae</taxon>
        <taxon>Chengkuizengella</taxon>
    </lineage>
</organism>
<evidence type="ECO:0000256" key="5">
    <source>
        <dbReference type="ARBA" id="ARBA00023239"/>
    </source>
</evidence>
<dbReference type="SUPFAM" id="SSF53056">
    <property type="entry name" value="beta-carbonic anhydrase, cab"/>
    <property type="match status" value="1"/>
</dbReference>
<feature type="binding site" evidence="7">
    <location>
        <position position="102"/>
    </location>
    <ligand>
        <name>Zn(2+)</name>
        <dbReference type="ChEBI" id="CHEBI:29105"/>
    </ligand>
</feature>
<reference evidence="8 9" key="1">
    <citation type="submission" date="2019-01" db="EMBL/GenBank/DDBJ databases">
        <title>Chengkuizengella sp. nov., isolated from deep-sea sediment of East Pacific Ocean.</title>
        <authorList>
            <person name="Yang J."/>
            <person name="Lai Q."/>
            <person name="Shao Z."/>
        </authorList>
    </citation>
    <scope>NUCLEOTIDE SEQUENCE [LARGE SCALE GENOMIC DNA]</scope>
    <source>
        <strain evidence="8 9">YPA3-1-1</strain>
    </source>
</reference>
<comment type="cofactor">
    <cofactor evidence="7">
        <name>Zn(2+)</name>
        <dbReference type="ChEBI" id="CHEBI:29105"/>
    </cofactor>
    <text evidence="7">Binds 1 zinc ion per subunit.</text>
</comment>
<comment type="caution">
    <text evidence="8">The sequence shown here is derived from an EMBL/GenBank/DDBJ whole genome shotgun (WGS) entry which is preliminary data.</text>
</comment>
<dbReference type="EMBL" id="SIJB01000014">
    <property type="protein sequence ID" value="NBI28465.1"/>
    <property type="molecule type" value="Genomic_DNA"/>
</dbReference>
<dbReference type="PROSITE" id="PS00704">
    <property type="entry name" value="PROK_CO2_ANHYDRASE_1"/>
    <property type="match status" value="1"/>
</dbReference>
<feature type="binding site" evidence="7">
    <location>
        <position position="45"/>
    </location>
    <ligand>
        <name>Zn(2+)</name>
        <dbReference type="ChEBI" id="CHEBI:29105"/>
    </ligand>
</feature>
<dbReference type="RefSeq" id="WP_160645254.1">
    <property type="nucleotide sequence ID" value="NZ_SIJB01000014.1"/>
</dbReference>
<evidence type="ECO:0000313" key="8">
    <source>
        <dbReference type="EMBL" id="NBI28465.1"/>
    </source>
</evidence>
<dbReference type="PANTHER" id="PTHR11002:SF76">
    <property type="entry name" value="CARBONIC ANHYDRASE"/>
    <property type="match status" value="1"/>
</dbReference>
<dbReference type="Gene3D" id="3.40.1050.10">
    <property type="entry name" value="Carbonic anhydrase"/>
    <property type="match status" value="1"/>
</dbReference>
<gene>
    <name evidence="8" type="ORF">ERL59_05805</name>
</gene>
<evidence type="ECO:0000256" key="1">
    <source>
        <dbReference type="ARBA" id="ARBA00006217"/>
    </source>
</evidence>
<name>A0A6N9Q0M1_9BACL</name>
<dbReference type="GO" id="GO:0008270">
    <property type="term" value="F:zinc ion binding"/>
    <property type="evidence" value="ECO:0007669"/>
    <property type="project" value="InterPro"/>
</dbReference>
<evidence type="ECO:0000256" key="4">
    <source>
        <dbReference type="ARBA" id="ARBA00022833"/>
    </source>
</evidence>
<keyword evidence="3 7" id="KW-0479">Metal-binding</keyword>
<evidence type="ECO:0000256" key="6">
    <source>
        <dbReference type="ARBA" id="ARBA00048348"/>
    </source>
</evidence>
<dbReference type="OrthoDB" id="9769739at2"/>
<evidence type="ECO:0000256" key="2">
    <source>
        <dbReference type="ARBA" id="ARBA00012925"/>
    </source>
</evidence>
<accession>A0A6N9Q0M1</accession>
<feature type="binding site" evidence="7">
    <location>
        <position position="43"/>
    </location>
    <ligand>
        <name>Zn(2+)</name>
        <dbReference type="ChEBI" id="CHEBI:29105"/>
    </ligand>
</feature>
<dbReference type="GO" id="GO:0004089">
    <property type="term" value="F:carbonate dehydratase activity"/>
    <property type="evidence" value="ECO:0007669"/>
    <property type="project" value="UniProtKB-EC"/>
</dbReference>
<dbReference type="PANTHER" id="PTHR11002">
    <property type="entry name" value="CARBONIC ANHYDRASE"/>
    <property type="match status" value="1"/>
</dbReference>
<dbReference type="InterPro" id="IPR015892">
    <property type="entry name" value="Carbonic_anhydrase_CS"/>
</dbReference>
<evidence type="ECO:0000256" key="3">
    <source>
        <dbReference type="ARBA" id="ARBA00022723"/>
    </source>
</evidence>
<dbReference type="Pfam" id="PF00484">
    <property type="entry name" value="Pro_CA"/>
    <property type="match status" value="1"/>
</dbReference>